<evidence type="ECO:0000313" key="1">
    <source>
        <dbReference type="EMBL" id="SUZ62215.1"/>
    </source>
</evidence>
<accession>A0A381P5J2</accession>
<dbReference type="AlphaFoldDB" id="A0A381P5J2"/>
<sequence>MDAGLNAYPWMRHGFVKVGFRECIVLDFPPRDQQYVISPDVDRATRPQWVPSRVLDRCGVGAWVHDLELRGPTGESVFVVAKPGPLVVNIRVGGIVFRSRRRSVLDQEPNEPWERRRVGNRATWRHMHYPPSVSVGRGVVGCGTYDFEW</sequence>
<dbReference type="EMBL" id="UINC01000854">
    <property type="protein sequence ID" value="SUZ62215.1"/>
    <property type="molecule type" value="Genomic_DNA"/>
</dbReference>
<protein>
    <submittedName>
        <fullName evidence="1">Uncharacterized protein</fullName>
    </submittedName>
</protein>
<reference evidence="1" key="1">
    <citation type="submission" date="2018-05" db="EMBL/GenBank/DDBJ databases">
        <authorList>
            <person name="Lanie J.A."/>
            <person name="Ng W.-L."/>
            <person name="Kazmierczak K.M."/>
            <person name="Andrzejewski T.M."/>
            <person name="Davidsen T.M."/>
            <person name="Wayne K.J."/>
            <person name="Tettelin H."/>
            <person name="Glass J.I."/>
            <person name="Rusch D."/>
            <person name="Podicherti R."/>
            <person name="Tsui H.-C.T."/>
            <person name="Winkler M.E."/>
        </authorList>
    </citation>
    <scope>NUCLEOTIDE SEQUENCE</scope>
</reference>
<proteinExistence type="predicted"/>
<organism evidence="1">
    <name type="scientific">marine metagenome</name>
    <dbReference type="NCBI Taxonomy" id="408172"/>
    <lineage>
        <taxon>unclassified sequences</taxon>
        <taxon>metagenomes</taxon>
        <taxon>ecological metagenomes</taxon>
    </lineage>
</organism>
<name>A0A381P5J2_9ZZZZ</name>
<gene>
    <name evidence="1" type="ORF">METZ01_LOCUS15069</name>
</gene>